<name>A0A645IQN5_9ZZZZ</name>
<accession>A0A645IQN5</accession>
<sequence>MGLMNLIGFRLPPGLQYIKRLSGRCYWNYSLQQWAGFDLLGGKPDGQTKKLMGGHEPDIKINEDHPYRSIKGLRRMGRMIKVVLFLIKSGRNRSFDQVDKFTDDFAKQDLCNLSDNDLINTMAVIKVAWREYLPVFFACTLSDVTSMGRLEKTLEKYFPNQGNVMSYA</sequence>
<dbReference type="EMBL" id="VSSQ01120218">
    <property type="protein sequence ID" value="MPN53270.1"/>
    <property type="molecule type" value="Genomic_DNA"/>
</dbReference>
<reference evidence="1" key="1">
    <citation type="submission" date="2019-08" db="EMBL/GenBank/DDBJ databases">
        <authorList>
            <person name="Kucharzyk K."/>
            <person name="Murdoch R.W."/>
            <person name="Higgins S."/>
            <person name="Loffler F."/>
        </authorList>
    </citation>
    <scope>NUCLEOTIDE SEQUENCE</scope>
</reference>
<dbReference type="AlphaFoldDB" id="A0A645IQN5"/>
<organism evidence="1">
    <name type="scientific">bioreactor metagenome</name>
    <dbReference type="NCBI Taxonomy" id="1076179"/>
    <lineage>
        <taxon>unclassified sequences</taxon>
        <taxon>metagenomes</taxon>
        <taxon>ecological metagenomes</taxon>
    </lineage>
</organism>
<gene>
    <name evidence="1" type="ORF">SDC9_200934</name>
</gene>
<comment type="caution">
    <text evidence="1">The sequence shown here is derived from an EMBL/GenBank/DDBJ whole genome shotgun (WGS) entry which is preliminary data.</text>
</comment>
<evidence type="ECO:0000313" key="1">
    <source>
        <dbReference type="EMBL" id="MPN53270.1"/>
    </source>
</evidence>
<protein>
    <submittedName>
        <fullName evidence="1">Uncharacterized protein</fullName>
    </submittedName>
</protein>
<proteinExistence type="predicted"/>